<evidence type="ECO:0000256" key="3">
    <source>
        <dbReference type="ARBA" id="ARBA00022525"/>
    </source>
</evidence>
<dbReference type="GO" id="GO:0005576">
    <property type="term" value="C:extracellular region"/>
    <property type="evidence" value="ECO:0007669"/>
    <property type="project" value="UniProtKB-SubCell"/>
</dbReference>
<protein>
    <submittedName>
        <fullName evidence="9">Uncharacterized protein</fullName>
    </submittedName>
</protein>
<dbReference type="AlphaFoldDB" id="A0A0B2V4R5"/>
<evidence type="ECO:0000313" key="10">
    <source>
        <dbReference type="Proteomes" id="UP000031036"/>
    </source>
</evidence>
<gene>
    <name evidence="9" type="ORF">Tcan_10968</name>
</gene>
<evidence type="ECO:0000256" key="6">
    <source>
        <dbReference type="ARBA" id="ARBA00022815"/>
    </source>
</evidence>
<evidence type="ECO:0000313" key="9">
    <source>
        <dbReference type="EMBL" id="KHN76447.1"/>
    </source>
</evidence>
<dbReference type="GO" id="GO:0007218">
    <property type="term" value="P:neuropeptide signaling pathway"/>
    <property type="evidence" value="ECO:0007669"/>
    <property type="project" value="UniProtKB-KW"/>
</dbReference>
<evidence type="ECO:0000256" key="4">
    <source>
        <dbReference type="ARBA" id="ARBA00022685"/>
    </source>
</evidence>
<keyword evidence="7" id="KW-0527">Neuropeptide</keyword>
<dbReference type="PANTHER" id="PTHR20986:SF22">
    <property type="entry name" value="FMRFAMIDE-RELATED PEPTIDES"/>
    <property type="match status" value="1"/>
</dbReference>
<dbReference type="STRING" id="6265.A0A0B2V4R5"/>
<evidence type="ECO:0000256" key="8">
    <source>
        <dbReference type="SAM" id="SignalP"/>
    </source>
</evidence>
<evidence type="ECO:0000256" key="7">
    <source>
        <dbReference type="ARBA" id="ARBA00023320"/>
    </source>
</evidence>
<keyword evidence="10" id="KW-1185">Reference proteome</keyword>
<dbReference type="PANTHER" id="PTHR20986">
    <property type="entry name" value="FMRFAMIDE-RELATED PEPTIDES"/>
    <property type="match status" value="1"/>
</dbReference>
<keyword evidence="8" id="KW-0732">Signal</keyword>
<comment type="caution">
    <text evidence="9">The sequence shown here is derived from an EMBL/GenBank/DDBJ whole genome shotgun (WGS) entry which is preliminary data.</text>
</comment>
<organism evidence="9 10">
    <name type="scientific">Toxocara canis</name>
    <name type="common">Canine roundworm</name>
    <dbReference type="NCBI Taxonomy" id="6265"/>
    <lineage>
        <taxon>Eukaryota</taxon>
        <taxon>Metazoa</taxon>
        <taxon>Ecdysozoa</taxon>
        <taxon>Nematoda</taxon>
        <taxon>Chromadorea</taxon>
        <taxon>Rhabditida</taxon>
        <taxon>Spirurina</taxon>
        <taxon>Ascaridomorpha</taxon>
        <taxon>Ascaridoidea</taxon>
        <taxon>Toxocaridae</taxon>
        <taxon>Toxocara</taxon>
    </lineage>
</organism>
<comment type="subcellular location">
    <subcellularLocation>
        <location evidence="1">Secreted</location>
    </subcellularLocation>
</comment>
<dbReference type="Proteomes" id="UP000031036">
    <property type="component" value="Unassembled WGS sequence"/>
</dbReference>
<dbReference type="OMA" id="DFMHFGK"/>
<dbReference type="InterPro" id="IPR051041">
    <property type="entry name" value="FMRFamide-related_np"/>
</dbReference>
<keyword evidence="5" id="KW-0677">Repeat</keyword>
<evidence type="ECO:0000256" key="1">
    <source>
        <dbReference type="ARBA" id="ARBA00004613"/>
    </source>
</evidence>
<keyword evidence="3" id="KW-0964">Secreted</keyword>
<dbReference type="EMBL" id="JPKZ01002490">
    <property type="protein sequence ID" value="KHN76447.1"/>
    <property type="molecule type" value="Genomic_DNA"/>
</dbReference>
<comment type="similarity">
    <text evidence="2">Belongs to the FARP (FMRFamide related peptide) family.</text>
</comment>
<name>A0A0B2V4R5_TOXCA</name>
<evidence type="ECO:0000256" key="2">
    <source>
        <dbReference type="ARBA" id="ARBA00006356"/>
    </source>
</evidence>
<feature type="signal peptide" evidence="8">
    <location>
        <begin position="1"/>
        <end position="19"/>
    </location>
</feature>
<evidence type="ECO:0000256" key="5">
    <source>
        <dbReference type="ARBA" id="ARBA00022737"/>
    </source>
</evidence>
<proteinExistence type="inferred from homology"/>
<dbReference type="OrthoDB" id="5859181at2759"/>
<keyword evidence="6" id="KW-0027">Amidation</keyword>
<accession>A0A0B2V4R5</accession>
<sequence>MKAIATQLALISLFAFVNSQSIYDVGTKREFDRDFMHFGKRSNAFDRSFMNFGKRDSEFSRDFLNFGKRAANIRLLSDAYDDLRQKKDFDRDFMHFGKRADAFERNFMNFGKRGDAFSRDFLSFGKRNLEVMGSSYACGQYFHL</sequence>
<feature type="chain" id="PRO_5002076821" evidence="8">
    <location>
        <begin position="20"/>
        <end position="144"/>
    </location>
</feature>
<reference evidence="9" key="1">
    <citation type="submission" date="2014-11" db="EMBL/GenBank/DDBJ databases">
        <title>Genetic blueprint of the zoonotic pathogen Toxocara canis.</title>
        <authorList>
            <person name="Zhu X.-Q."/>
            <person name="Korhonen P.K."/>
            <person name="Cai H."/>
            <person name="Young N.D."/>
            <person name="Nejsum P."/>
            <person name="von Samson-Himmelstjerna G."/>
            <person name="Boag P.R."/>
            <person name="Tan P."/>
            <person name="Li Q."/>
            <person name="Min J."/>
            <person name="Yang Y."/>
            <person name="Wang X."/>
            <person name="Fang X."/>
            <person name="Hall R.S."/>
            <person name="Hofmann A."/>
            <person name="Sternberg P.W."/>
            <person name="Jex A.R."/>
            <person name="Gasser R.B."/>
        </authorList>
    </citation>
    <scope>NUCLEOTIDE SEQUENCE [LARGE SCALE GENOMIC DNA]</scope>
    <source>
        <strain evidence="9">PN_DK_2014</strain>
    </source>
</reference>
<keyword evidence="4" id="KW-0165">Cleavage on pair of basic residues</keyword>